<feature type="transmembrane region" description="Helical" evidence="6">
    <location>
        <begin position="433"/>
        <end position="451"/>
    </location>
</feature>
<dbReference type="GO" id="GO:0046943">
    <property type="term" value="F:carboxylic acid transmembrane transporter activity"/>
    <property type="evidence" value="ECO:0007669"/>
    <property type="project" value="TreeGrafter"/>
</dbReference>
<organism evidence="8 9">
    <name type="scientific">Tenebrionibacter intestinalis</name>
    <dbReference type="NCBI Taxonomy" id="2799638"/>
    <lineage>
        <taxon>Bacteria</taxon>
        <taxon>Pseudomonadati</taxon>
        <taxon>Pseudomonadota</taxon>
        <taxon>Gammaproteobacteria</taxon>
        <taxon>Enterobacterales</taxon>
        <taxon>Enterobacteriaceae</taxon>
        <taxon>Tenebrionibacter/Tenebrionicola group</taxon>
        <taxon>Tenebrionibacter</taxon>
    </lineage>
</organism>
<feature type="transmembrane region" description="Helical" evidence="6">
    <location>
        <begin position="65"/>
        <end position="86"/>
    </location>
</feature>
<feature type="transmembrane region" description="Helical" evidence="6">
    <location>
        <begin position="366"/>
        <end position="393"/>
    </location>
</feature>
<feature type="transmembrane region" description="Helical" evidence="6">
    <location>
        <begin position="98"/>
        <end position="116"/>
    </location>
</feature>
<evidence type="ECO:0000259" key="7">
    <source>
        <dbReference type="PROSITE" id="PS50850"/>
    </source>
</evidence>
<comment type="subcellular location">
    <subcellularLocation>
        <location evidence="1">Membrane</location>
        <topology evidence="1">Multi-pass membrane protein</topology>
    </subcellularLocation>
</comment>
<evidence type="ECO:0000256" key="5">
    <source>
        <dbReference type="ARBA" id="ARBA00023136"/>
    </source>
</evidence>
<dbReference type="Gene3D" id="1.20.1250.20">
    <property type="entry name" value="MFS general substrate transporter like domains"/>
    <property type="match status" value="1"/>
</dbReference>
<evidence type="ECO:0000313" key="8">
    <source>
        <dbReference type="EMBL" id="MBK4714461.1"/>
    </source>
</evidence>
<feature type="transmembrane region" description="Helical" evidence="6">
    <location>
        <begin position="191"/>
        <end position="213"/>
    </location>
</feature>
<feature type="transmembrane region" description="Helical" evidence="6">
    <location>
        <begin position="405"/>
        <end position="427"/>
    </location>
</feature>
<keyword evidence="3 6" id="KW-0812">Transmembrane</keyword>
<accession>A0A8K0V0Q5</accession>
<evidence type="ECO:0000256" key="2">
    <source>
        <dbReference type="ARBA" id="ARBA00022475"/>
    </source>
</evidence>
<feature type="transmembrane region" description="Helical" evidence="6">
    <location>
        <begin position="32"/>
        <end position="53"/>
    </location>
</feature>
<evidence type="ECO:0000313" key="9">
    <source>
        <dbReference type="Proteomes" id="UP000659047"/>
    </source>
</evidence>
<proteinExistence type="predicted"/>
<dbReference type="EMBL" id="JAEPBH010000006">
    <property type="protein sequence ID" value="MBK4714461.1"/>
    <property type="molecule type" value="Genomic_DNA"/>
</dbReference>
<feature type="transmembrane region" description="Helical" evidence="6">
    <location>
        <begin position="308"/>
        <end position="334"/>
    </location>
</feature>
<dbReference type="RefSeq" id="WP_238712452.1">
    <property type="nucleotide sequence ID" value="NZ_JAEPBH010000006.1"/>
</dbReference>
<dbReference type="Pfam" id="PF07690">
    <property type="entry name" value="MFS_1"/>
    <property type="match status" value="1"/>
</dbReference>
<evidence type="ECO:0000256" key="1">
    <source>
        <dbReference type="ARBA" id="ARBA00004141"/>
    </source>
</evidence>
<feature type="transmembrane region" description="Helical" evidence="6">
    <location>
        <begin position="166"/>
        <end position="185"/>
    </location>
</feature>
<sequence length="476" mass="50689">MSAVKEGPPEIIRSPQDVINLISQNPLPRSGLLVMISLGGVLIDAYQSAMIGFGNKYIAAEFGLSPGLTATVNASVIVAALLGGLLSNRVINLFGQRLAFVIGLGMCSLGSVAVSFVPDIWWLLICRIVMGLGLGIDFPLAASAIAEFRGTASKKSGTSVNLWQMVWYISTTIVYLVLLALYFSSIADEALWRYGIFIGAIIAMAVILLRLIFIGESAVWAARVGRYALACKILAERYNVKAIPGANPVAQQAKPGKNLNGAYRMIFSKKYRSRTLIGSVVSVMQAWQYGAVGLYLPLTLASILQGGLSGALAGSAAVNALCGISGGAIGSVILTRFGARYLSMVGFAVVTVALITLGFWPQVSAWLSLFLLGAIIFFHSAGPGGLGMTIATLSYPPSIRLAGIGFVRGVMRLGGIAGLIFWPMLWGALNTDAFFLLAIIPFIGFVVCKWVKWEPIGSNVDAEDEEVLLQLRQQQK</sequence>
<dbReference type="PANTHER" id="PTHR23508">
    <property type="entry name" value="CARBOXYLIC ACID TRANSPORTER PROTEIN HOMOLOG"/>
    <property type="match status" value="1"/>
</dbReference>
<dbReference type="PROSITE" id="PS50850">
    <property type="entry name" value="MFS"/>
    <property type="match status" value="1"/>
</dbReference>
<evidence type="ECO:0000256" key="6">
    <source>
        <dbReference type="SAM" id="Phobius"/>
    </source>
</evidence>
<dbReference type="AlphaFoldDB" id="A0A8K0V0Q5"/>
<feature type="transmembrane region" description="Helical" evidence="6">
    <location>
        <begin position="341"/>
        <end position="360"/>
    </location>
</feature>
<dbReference type="GO" id="GO:0005886">
    <property type="term" value="C:plasma membrane"/>
    <property type="evidence" value="ECO:0007669"/>
    <property type="project" value="TreeGrafter"/>
</dbReference>
<feature type="transmembrane region" description="Helical" evidence="6">
    <location>
        <begin position="122"/>
        <end position="145"/>
    </location>
</feature>
<comment type="caution">
    <text evidence="8">The sequence shown here is derived from an EMBL/GenBank/DDBJ whole genome shotgun (WGS) entry which is preliminary data.</text>
</comment>
<dbReference type="InterPro" id="IPR020846">
    <property type="entry name" value="MFS_dom"/>
</dbReference>
<keyword evidence="2" id="KW-1003">Cell membrane</keyword>
<dbReference type="PANTHER" id="PTHR23508:SF10">
    <property type="entry name" value="CARBOXYLIC ACID TRANSPORTER PROTEIN HOMOLOG"/>
    <property type="match status" value="1"/>
</dbReference>
<keyword evidence="4 6" id="KW-1133">Transmembrane helix</keyword>
<keyword evidence="5 6" id="KW-0472">Membrane</keyword>
<evidence type="ECO:0000256" key="3">
    <source>
        <dbReference type="ARBA" id="ARBA00022692"/>
    </source>
</evidence>
<keyword evidence="9" id="KW-1185">Reference proteome</keyword>
<feature type="transmembrane region" description="Helical" evidence="6">
    <location>
        <begin position="275"/>
        <end position="296"/>
    </location>
</feature>
<feature type="domain" description="Major facilitator superfamily (MFS) profile" evidence="7">
    <location>
        <begin position="33"/>
        <end position="456"/>
    </location>
</feature>
<dbReference type="SUPFAM" id="SSF103473">
    <property type="entry name" value="MFS general substrate transporter"/>
    <property type="match status" value="1"/>
</dbReference>
<name>A0A8K0V0Q5_9ENTR</name>
<gene>
    <name evidence="8" type="ORF">JJB97_03735</name>
</gene>
<evidence type="ECO:0000256" key="4">
    <source>
        <dbReference type="ARBA" id="ARBA00022989"/>
    </source>
</evidence>
<dbReference type="InterPro" id="IPR036259">
    <property type="entry name" value="MFS_trans_sf"/>
</dbReference>
<dbReference type="Proteomes" id="UP000659047">
    <property type="component" value="Unassembled WGS sequence"/>
</dbReference>
<dbReference type="InterPro" id="IPR011701">
    <property type="entry name" value="MFS"/>
</dbReference>
<protein>
    <submittedName>
        <fullName evidence="8">MFS transporter</fullName>
    </submittedName>
</protein>
<reference evidence="8" key="1">
    <citation type="submission" date="2021-01" db="EMBL/GenBank/DDBJ databases">
        <title>Intestinitalea alba gen. nov., sp. nov., a novel genus of the family Enterobacteriaceae, isolated from the gut of the plastic-eating mealworm Tenebrio molitor L.</title>
        <authorList>
            <person name="Yang Y."/>
        </authorList>
    </citation>
    <scope>NUCLEOTIDE SEQUENCE</scope>
    <source>
        <strain evidence="8">BIT-L3</strain>
    </source>
</reference>